<feature type="transmembrane region" description="Helical" evidence="1">
    <location>
        <begin position="54"/>
        <end position="73"/>
    </location>
</feature>
<dbReference type="Pfam" id="PF06961">
    <property type="entry name" value="DUF1294"/>
    <property type="match status" value="1"/>
</dbReference>
<feature type="transmembrane region" description="Helical" evidence="1">
    <location>
        <begin position="89"/>
        <end position="109"/>
    </location>
</feature>
<evidence type="ECO:0000256" key="1">
    <source>
        <dbReference type="SAM" id="Phobius"/>
    </source>
</evidence>
<dbReference type="EMBL" id="AM406670">
    <property type="protein sequence ID" value="CAL93790.1"/>
    <property type="molecule type" value="Genomic_DNA"/>
</dbReference>
<dbReference type="Proteomes" id="UP000002588">
    <property type="component" value="Chromosome"/>
</dbReference>
<reference evidence="2 3" key="1">
    <citation type="journal article" date="2006" name="Nat. Biotechnol.">
        <title>Complete genome of the mutualistic, N2-fixing grass endophyte Azoarcus sp. strain BH72.</title>
        <authorList>
            <person name="Krause A."/>
            <person name="Ramakumar A."/>
            <person name="Bartels D."/>
            <person name="Battistoni F."/>
            <person name="Bekel T."/>
            <person name="Boch J."/>
            <person name="Boehm M."/>
            <person name="Friedrich F."/>
            <person name="Hurek T."/>
            <person name="Krause L."/>
            <person name="Linke B."/>
            <person name="McHardy A.C."/>
            <person name="Sarkar A."/>
            <person name="Schneiker S."/>
            <person name="Syed A.A."/>
            <person name="Thauer R."/>
            <person name="Vorhoelter F.-J."/>
            <person name="Weidner S."/>
            <person name="Puehler A."/>
            <person name="Reinhold-Hurek B."/>
            <person name="Kaiser O."/>
            <person name="Goesmann A."/>
        </authorList>
    </citation>
    <scope>NUCLEOTIDE SEQUENCE [LARGE SCALE GENOMIC DNA]</scope>
    <source>
        <strain evidence="2 3">BH72</strain>
    </source>
</reference>
<feature type="transmembrane region" description="Helical" evidence="1">
    <location>
        <begin position="121"/>
        <end position="145"/>
    </location>
</feature>
<keyword evidence="1" id="KW-1133">Transmembrane helix</keyword>
<dbReference type="eggNOG" id="COG3326">
    <property type="taxonomic scope" value="Bacteria"/>
</dbReference>
<protein>
    <submittedName>
        <fullName evidence="2">Conserved hypothetical membrane protein</fullName>
    </submittedName>
</protein>
<dbReference type="InterPro" id="IPR010718">
    <property type="entry name" value="DUF1294"/>
</dbReference>
<name>A1K4N5_AZOSB</name>
<organism evidence="2 3">
    <name type="scientific">Azoarcus sp. (strain BH72)</name>
    <dbReference type="NCBI Taxonomy" id="418699"/>
    <lineage>
        <taxon>Bacteria</taxon>
        <taxon>Pseudomonadati</taxon>
        <taxon>Pseudomonadota</taxon>
        <taxon>Betaproteobacteria</taxon>
        <taxon>Rhodocyclales</taxon>
        <taxon>Zoogloeaceae</taxon>
        <taxon>Azoarcus</taxon>
    </lineage>
</organism>
<keyword evidence="3" id="KW-1185">Reference proteome</keyword>
<dbReference type="STRING" id="62928.azo1173"/>
<keyword evidence="1" id="KW-0812">Transmembrane</keyword>
<keyword evidence="1" id="KW-0472">Membrane</keyword>
<dbReference type="AlphaFoldDB" id="A1K4N5"/>
<feature type="transmembrane region" description="Helical" evidence="1">
    <location>
        <begin position="30"/>
        <end position="48"/>
    </location>
</feature>
<evidence type="ECO:0000313" key="3">
    <source>
        <dbReference type="Proteomes" id="UP000002588"/>
    </source>
</evidence>
<proteinExistence type="predicted"/>
<evidence type="ECO:0000313" key="2">
    <source>
        <dbReference type="EMBL" id="CAL93790.1"/>
    </source>
</evidence>
<dbReference type="HOGENOM" id="CLU_091970_1_0_4"/>
<sequence>MRADAQGRAQAGEVAFLDRRRTSSFRPRRLLPLLVAASFLGVLAYAVNSGRVPALVLVVYLGASVVAFVAYALDKWAAVKGRWRTQESTLHFFALVGGWPGALAAQGLLRHKSSKVSFQVTFWVTVIVNCGALGWLLSASGAVALRSALRLFRTAVGAF</sequence>
<accession>A1K4N5</accession>
<dbReference type="KEGG" id="azo:azo1173"/>
<gene>
    <name evidence="2" type="ordered locus">azo1173</name>
</gene>